<reference evidence="1" key="1">
    <citation type="submission" date="2022-01" db="EMBL/GenBank/DDBJ databases">
        <authorList>
            <person name="King R."/>
        </authorList>
    </citation>
    <scope>NUCLEOTIDE SEQUENCE</scope>
</reference>
<evidence type="ECO:0000313" key="2">
    <source>
        <dbReference type="Proteomes" id="UP001153709"/>
    </source>
</evidence>
<protein>
    <submittedName>
        <fullName evidence="1">Uncharacterized protein</fullName>
    </submittedName>
</protein>
<dbReference type="EMBL" id="OU898277">
    <property type="protein sequence ID" value="CAG9829543.1"/>
    <property type="molecule type" value="Genomic_DNA"/>
</dbReference>
<organism evidence="1 2">
    <name type="scientific">Diabrotica balteata</name>
    <name type="common">Banded cucumber beetle</name>
    <dbReference type="NCBI Taxonomy" id="107213"/>
    <lineage>
        <taxon>Eukaryota</taxon>
        <taxon>Metazoa</taxon>
        <taxon>Ecdysozoa</taxon>
        <taxon>Arthropoda</taxon>
        <taxon>Hexapoda</taxon>
        <taxon>Insecta</taxon>
        <taxon>Pterygota</taxon>
        <taxon>Neoptera</taxon>
        <taxon>Endopterygota</taxon>
        <taxon>Coleoptera</taxon>
        <taxon>Polyphaga</taxon>
        <taxon>Cucujiformia</taxon>
        <taxon>Chrysomeloidea</taxon>
        <taxon>Chrysomelidae</taxon>
        <taxon>Galerucinae</taxon>
        <taxon>Diabroticina</taxon>
        <taxon>Diabroticites</taxon>
        <taxon>Diabrotica</taxon>
    </lineage>
</organism>
<keyword evidence="2" id="KW-1185">Reference proteome</keyword>
<evidence type="ECO:0000313" key="1">
    <source>
        <dbReference type="EMBL" id="CAG9829543.1"/>
    </source>
</evidence>
<name>A0A9N9SU84_DIABA</name>
<sequence>MEAWTMTATLMKKVEAFEMWAYRLILRISWTEHVTNEEVLRRISKEREVGISIKKRKLEYLGHVMRQNKYRVLQLIVQGGEDTRGSKTYGNGSDCHLLNYSDLP</sequence>
<dbReference type="Proteomes" id="UP001153709">
    <property type="component" value="Chromosome 2"/>
</dbReference>
<dbReference type="OrthoDB" id="6783874at2759"/>
<accession>A0A9N9SU84</accession>
<proteinExistence type="predicted"/>
<gene>
    <name evidence="1" type="ORF">DIABBA_LOCUS3339</name>
</gene>
<dbReference type="AlphaFoldDB" id="A0A9N9SU84"/>